<dbReference type="InterPro" id="IPR000150">
    <property type="entry name" value="Cof"/>
</dbReference>
<dbReference type="Gene3D" id="3.40.50.1000">
    <property type="entry name" value="HAD superfamily/HAD-like"/>
    <property type="match status" value="1"/>
</dbReference>
<dbReference type="GO" id="GO:0005829">
    <property type="term" value="C:cytosol"/>
    <property type="evidence" value="ECO:0007669"/>
    <property type="project" value="TreeGrafter"/>
</dbReference>
<dbReference type="Pfam" id="PF08282">
    <property type="entry name" value="Hydrolase_3"/>
    <property type="match status" value="1"/>
</dbReference>
<dbReference type="SUPFAM" id="SSF56784">
    <property type="entry name" value="HAD-like"/>
    <property type="match status" value="1"/>
</dbReference>
<gene>
    <name evidence="1" type="ORF">FC84_GL000531</name>
</gene>
<dbReference type="CDD" id="cd07516">
    <property type="entry name" value="HAD_Pase"/>
    <property type="match status" value="1"/>
</dbReference>
<protein>
    <submittedName>
        <fullName evidence="1">Cof-like hydrolase</fullName>
    </submittedName>
</protein>
<comment type="caution">
    <text evidence="1">The sequence shown here is derived from an EMBL/GenBank/DDBJ whole genome shotgun (WGS) entry which is preliminary data.</text>
</comment>
<keyword evidence="1" id="KW-0378">Hydrolase</keyword>
<dbReference type="GO" id="GO:0016791">
    <property type="term" value="F:phosphatase activity"/>
    <property type="evidence" value="ECO:0007669"/>
    <property type="project" value="TreeGrafter"/>
</dbReference>
<reference evidence="1 2" key="1">
    <citation type="journal article" date="2015" name="Genome Announc.">
        <title>Expanding the biotechnology potential of lactobacilli through comparative genomics of 213 strains and associated genera.</title>
        <authorList>
            <person name="Sun Z."/>
            <person name="Harris H.M."/>
            <person name="McCann A."/>
            <person name="Guo C."/>
            <person name="Argimon S."/>
            <person name="Zhang W."/>
            <person name="Yang X."/>
            <person name="Jeffery I.B."/>
            <person name="Cooney J.C."/>
            <person name="Kagawa T.F."/>
            <person name="Liu W."/>
            <person name="Song Y."/>
            <person name="Salvetti E."/>
            <person name="Wrobel A."/>
            <person name="Rasinkangas P."/>
            <person name="Parkhill J."/>
            <person name="Rea M.C."/>
            <person name="O'Sullivan O."/>
            <person name="Ritari J."/>
            <person name="Douillard F.P."/>
            <person name="Paul Ross R."/>
            <person name="Yang R."/>
            <person name="Briner A.E."/>
            <person name="Felis G.E."/>
            <person name="de Vos W.M."/>
            <person name="Barrangou R."/>
            <person name="Klaenhammer T.R."/>
            <person name="Caufield P.W."/>
            <person name="Cui Y."/>
            <person name="Zhang H."/>
            <person name="O'Toole P.W."/>
        </authorList>
    </citation>
    <scope>NUCLEOTIDE SEQUENCE [LARGE SCALE GENOMIC DNA]</scope>
    <source>
        <strain evidence="1 2">DSM 20335</strain>
    </source>
</reference>
<dbReference type="Proteomes" id="UP000051813">
    <property type="component" value="Unassembled WGS sequence"/>
</dbReference>
<dbReference type="SFLD" id="SFLDG01140">
    <property type="entry name" value="C2.B:_Phosphomannomutase_and_P"/>
    <property type="match status" value="1"/>
</dbReference>
<proteinExistence type="predicted"/>
<dbReference type="PANTHER" id="PTHR10000">
    <property type="entry name" value="PHOSPHOSERINE PHOSPHATASE"/>
    <property type="match status" value="1"/>
</dbReference>
<accession>A0A0R2BKQ0</accession>
<dbReference type="PATRIC" id="fig|1423738.3.peg.541"/>
<dbReference type="PANTHER" id="PTHR10000:SF8">
    <property type="entry name" value="HAD SUPERFAMILY HYDROLASE-LIKE, TYPE 3"/>
    <property type="match status" value="1"/>
</dbReference>
<dbReference type="STRING" id="1423738.FC84_GL000531"/>
<organism evidence="1 2">
    <name type="scientific">Lapidilactobacillus dextrinicus DSM 20335</name>
    <dbReference type="NCBI Taxonomy" id="1423738"/>
    <lineage>
        <taxon>Bacteria</taxon>
        <taxon>Bacillati</taxon>
        <taxon>Bacillota</taxon>
        <taxon>Bacilli</taxon>
        <taxon>Lactobacillales</taxon>
        <taxon>Lactobacillaceae</taxon>
        <taxon>Lapidilactobacillus</taxon>
    </lineage>
</organism>
<dbReference type="PROSITE" id="PS01229">
    <property type="entry name" value="COF_2"/>
    <property type="match status" value="1"/>
</dbReference>
<evidence type="ECO:0000313" key="1">
    <source>
        <dbReference type="EMBL" id="KRM79834.1"/>
    </source>
</evidence>
<dbReference type="Gene3D" id="3.30.1240.10">
    <property type="match status" value="1"/>
</dbReference>
<dbReference type="EMBL" id="AYYK01000001">
    <property type="protein sequence ID" value="KRM79834.1"/>
    <property type="molecule type" value="Genomic_DNA"/>
</dbReference>
<dbReference type="NCBIfam" id="TIGR01484">
    <property type="entry name" value="HAD-SF-IIB"/>
    <property type="match status" value="1"/>
</dbReference>
<dbReference type="InterPro" id="IPR036412">
    <property type="entry name" value="HAD-like_sf"/>
</dbReference>
<dbReference type="SFLD" id="SFLDS00003">
    <property type="entry name" value="Haloacid_Dehalogenase"/>
    <property type="match status" value="1"/>
</dbReference>
<dbReference type="GO" id="GO:0000287">
    <property type="term" value="F:magnesium ion binding"/>
    <property type="evidence" value="ECO:0007669"/>
    <property type="project" value="TreeGrafter"/>
</dbReference>
<dbReference type="AlphaFoldDB" id="A0A0R2BKQ0"/>
<dbReference type="InterPro" id="IPR023214">
    <property type="entry name" value="HAD_sf"/>
</dbReference>
<name>A0A0R2BKQ0_9LACO</name>
<dbReference type="NCBIfam" id="TIGR00099">
    <property type="entry name" value="Cof-subfamily"/>
    <property type="match status" value="1"/>
</dbReference>
<evidence type="ECO:0000313" key="2">
    <source>
        <dbReference type="Proteomes" id="UP000051813"/>
    </source>
</evidence>
<dbReference type="InterPro" id="IPR006379">
    <property type="entry name" value="HAD-SF_hydro_IIB"/>
</dbReference>
<keyword evidence="2" id="KW-1185">Reference proteome</keyword>
<sequence length="269" mass="30019">MKMAIKQIFSDMDGTLLNSQGDLSPENAQIIREAKIPFTLVSARSPMEMETVINDLQLTGPQIGYNGALIFKKGSTDWEILEENLLDFDTAQALVTRLQNKFSDLSVSLYDLNHWYTDKIDAAIEYEAKITKTSPDLIDFKDYLAKPREIFKIMLITFDETQMQGLLTFLDELALPGIAYAQSGSTYLEITDQAAVKSKGIHYIMQEEQLAVHETAAFGDGHNDLPMLELVGYPLVMANAATEIKAVAKQIVPSNDNNGVGYGIQHYLR</sequence>